<feature type="region of interest" description="Disordered" evidence="3">
    <location>
        <begin position="258"/>
        <end position="321"/>
    </location>
</feature>
<feature type="region of interest" description="Disordered" evidence="3">
    <location>
        <begin position="459"/>
        <end position="619"/>
    </location>
</feature>
<dbReference type="InterPro" id="IPR001452">
    <property type="entry name" value="SH3_domain"/>
</dbReference>
<dbReference type="SUPFAM" id="SSF50044">
    <property type="entry name" value="SH3-domain"/>
    <property type="match status" value="1"/>
</dbReference>
<evidence type="ECO:0000256" key="1">
    <source>
        <dbReference type="ARBA" id="ARBA00022443"/>
    </source>
</evidence>
<feature type="region of interest" description="Disordered" evidence="3">
    <location>
        <begin position="196"/>
        <end position="224"/>
    </location>
</feature>
<organism evidence="6 7">
    <name type="scientific">Phialemonium atrogriseum</name>
    <dbReference type="NCBI Taxonomy" id="1093897"/>
    <lineage>
        <taxon>Eukaryota</taxon>
        <taxon>Fungi</taxon>
        <taxon>Dikarya</taxon>
        <taxon>Ascomycota</taxon>
        <taxon>Pezizomycotina</taxon>
        <taxon>Sordariomycetes</taxon>
        <taxon>Sordariomycetidae</taxon>
        <taxon>Cephalothecales</taxon>
        <taxon>Cephalothecaceae</taxon>
        <taxon>Phialemonium</taxon>
    </lineage>
</organism>
<dbReference type="InterPro" id="IPR036028">
    <property type="entry name" value="SH3-like_dom_sf"/>
</dbReference>
<accession>A0AAJ0C5T8</accession>
<feature type="region of interest" description="Disordered" evidence="3">
    <location>
        <begin position="75"/>
        <end position="149"/>
    </location>
</feature>
<keyword evidence="4" id="KW-0812">Transmembrane</keyword>
<feature type="compositionally biased region" description="Pro residues" evidence="3">
    <location>
        <begin position="360"/>
        <end position="373"/>
    </location>
</feature>
<evidence type="ECO:0000259" key="5">
    <source>
        <dbReference type="PROSITE" id="PS50002"/>
    </source>
</evidence>
<feature type="compositionally biased region" description="Polar residues" evidence="3">
    <location>
        <begin position="300"/>
        <end position="309"/>
    </location>
</feature>
<feature type="compositionally biased region" description="Low complexity" evidence="3">
    <location>
        <begin position="77"/>
        <end position="102"/>
    </location>
</feature>
<evidence type="ECO:0000256" key="3">
    <source>
        <dbReference type="SAM" id="MobiDB-lite"/>
    </source>
</evidence>
<proteinExistence type="predicted"/>
<dbReference type="RefSeq" id="XP_060284414.1">
    <property type="nucleotide sequence ID" value="XM_060425217.1"/>
</dbReference>
<feature type="compositionally biased region" description="Gly residues" evidence="3">
    <location>
        <begin position="498"/>
        <end position="507"/>
    </location>
</feature>
<feature type="region of interest" description="Disordered" evidence="3">
    <location>
        <begin position="338"/>
        <end position="399"/>
    </location>
</feature>
<evidence type="ECO:0000256" key="2">
    <source>
        <dbReference type="PROSITE-ProRule" id="PRU00192"/>
    </source>
</evidence>
<keyword evidence="4" id="KW-0472">Membrane</keyword>
<keyword evidence="1 2" id="KW-0728">SH3 domain</keyword>
<dbReference type="Gene3D" id="2.30.30.40">
    <property type="entry name" value="SH3 Domains"/>
    <property type="match status" value="1"/>
</dbReference>
<dbReference type="EMBL" id="MU839006">
    <property type="protein sequence ID" value="KAK1768201.1"/>
    <property type="molecule type" value="Genomic_DNA"/>
</dbReference>
<evidence type="ECO:0000313" key="6">
    <source>
        <dbReference type="EMBL" id="KAK1768201.1"/>
    </source>
</evidence>
<dbReference type="Proteomes" id="UP001244011">
    <property type="component" value="Unassembled WGS sequence"/>
</dbReference>
<name>A0AAJ0C5T8_9PEZI</name>
<keyword evidence="4" id="KW-1133">Transmembrane helix</keyword>
<evidence type="ECO:0000313" key="7">
    <source>
        <dbReference type="Proteomes" id="UP001244011"/>
    </source>
</evidence>
<dbReference type="SMART" id="SM00326">
    <property type="entry name" value="SH3"/>
    <property type="match status" value="1"/>
</dbReference>
<feature type="compositionally biased region" description="Low complexity" evidence="3">
    <location>
        <begin position="389"/>
        <end position="399"/>
    </location>
</feature>
<feature type="transmembrane region" description="Helical" evidence="4">
    <location>
        <begin position="165"/>
        <end position="186"/>
    </location>
</feature>
<feature type="compositionally biased region" description="Polar residues" evidence="3">
    <location>
        <begin position="273"/>
        <end position="284"/>
    </location>
</feature>
<dbReference type="AlphaFoldDB" id="A0AAJ0C5T8"/>
<feature type="domain" description="SH3" evidence="5">
    <location>
        <begin position="405"/>
        <end position="466"/>
    </location>
</feature>
<sequence length="619" mass="64041">MPHHHHIRHNHQHHRRGAWDDFTGAVQSVWDDVNPFQNQAKAGPSTVFRTVFRTMTPDDWDGTAAAWTTLAVKKTTKSVPTTTSTQPTNKISSSTSVKKTSTPDSLPKSLAPTTTGTIPATLALATGERGAPPTSVGARPTVSGAQASETSSAANTGAIGGAAKAGIAIGVLGGVLLVFLAVYFAFSKRRKQMEKQRMEDDEKINGPFSDSRAVPPPTPAKAPRLSLRPVTQFLPNLGGPANQHANRGNAIAMVESPTQQTSRGMGGGPWDRPTTSQSTNSANPFGSGAQRLYSPISEEGQYSNPTSPAGSEVGGPHNGTASSTVAVAGAAAAAAAVAGLTRKTSMRKDNAPRPLDLTMPMPPPHLSAVPPSPAGTEYSMHSVSPGQPPAASTSAAAIAAAGGPAHSTVHRVQLDFNPTMEDEMGLVAGQLVRLLHEYDDGWALCIRLDRSQQGVVPRTCLSTRPVKPRPPQGAPRFGPPVNPNRGPGYPPANRAMTGQGGPHGGPHGGPPYARSASPSGPMMAQGGRPQSPAERAMSPHGGRPSSPAGGRAMSPGPRSMSPGPRSQSPGPRQQQGRPQSPSGAGRRVSPPGPSPMNQEYRPGPPTGPVGRKPVPGQAY</sequence>
<comment type="caution">
    <text evidence="6">The sequence shown here is derived from an EMBL/GenBank/DDBJ whole genome shotgun (WGS) entry which is preliminary data.</text>
</comment>
<evidence type="ECO:0000256" key="4">
    <source>
        <dbReference type="SAM" id="Phobius"/>
    </source>
</evidence>
<protein>
    <recommendedName>
        <fullName evidence="5">SH3 domain-containing protein</fullName>
    </recommendedName>
</protein>
<dbReference type="PROSITE" id="PS50002">
    <property type="entry name" value="SH3"/>
    <property type="match status" value="1"/>
</dbReference>
<dbReference type="Pfam" id="PF14604">
    <property type="entry name" value="SH3_9"/>
    <property type="match status" value="1"/>
</dbReference>
<feature type="compositionally biased region" description="Pro residues" evidence="3">
    <location>
        <begin position="468"/>
        <end position="482"/>
    </location>
</feature>
<reference evidence="6" key="1">
    <citation type="submission" date="2023-06" db="EMBL/GenBank/DDBJ databases">
        <title>Genome-scale phylogeny and comparative genomics of the fungal order Sordariales.</title>
        <authorList>
            <consortium name="Lawrence Berkeley National Laboratory"/>
            <person name="Hensen N."/>
            <person name="Bonometti L."/>
            <person name="Westerberg I."/>
            <person name="Brannstrom I.O."/>
            <person name="Guillou S."/>
            <person name="Cros-Aarteil S."/>
            <person name="Calhoun S."/>
            <person name="Haridas S."/>
            <person name="Kuo A."/>
            <person name="Mondo S."/>
            <person name="Pangilinan J."/>
            <person name="Riley R."/>
            <person name="Labutti K."/>
            <person name="Andreopoulos B."/>
            <person name="Lipzen A."/>
            <person name="Chen C."/>
            <person name="Yanf M."/>
            <person name="Daum C."/>
            <person name="Ng V."/>
            <person name="Clum A."/>
            <person name="Steindorff A."/>
            <person name="Ohm R."/>
            <person name="Martin F."/>
            <person name="Silar P."/>
            <person name="Natvig D."/>
            <person name="Lalanne C."/>
            <person name="Gautier V."/>
            <person name="Ament-Velasquez S.L."/>
            <person name="Kruys A."/>
            <person name="Hutchinson M.I."/>
            <person name="Powell A.J."/>
            <person name="Barry K."/>
            <person name="Miller A.N."/>
            <person name="Grigoriev I.V."/>
            <person name="Debuchy R."/>
            <person name="Gladieux P."/>
            <person name="Thoren M.H."/>
            <person name="Johannesson H."/>
        </authorList>
    </citation>
    <scope>NUCLEOTIDE SEQUENCE</scope>
    <source>
        <strain evidence="6">8032-3</strain>
    </source>
</reference>
<dbReference type="GeneID" id="85308404"/>
<keyword evidence="7" id="KW-1185">Reference proteome</keyword>
<feature type="compositionally biased region" description="Low complexity" evidence="3">
    <location>
        <begin position="551"/>
        <end position="585"/>
    </location>
</feature>
<gene>
    <name evidence="6" type="ORF">QBC33DRAFT_47303</name>
</gene>